<proteinExistence type="predicted"/>
<evidence type="ECO:0000313" key="1">
    <source>
        <dbReference type="EMBL" id="RRH76427.1"/>
    </source>
</evidence>
<protein>
    <recommendedName>
        <fullName evidence="3">Sulfotransferase family protein</fullName>
    </recommendedName>
</protein>
<dbReference type="EMBL" id="RRAZ01000007">
    <property type="protein sequence ID" value="RRH76427.1"/>
    <property type="molecule type" value="Genomic_DNA"/>
</dbReference>
<dbReference type="AlphaFoldDB" id="A0A3P3DQ92"/>
<evidence type="ECO:0008006" key="3">
    <source>
        <dbReference type="Google" id="ProtNLM"/>
    </source>
</evidence>
<dbReference type="Proteomes" id="UP000282125">
    <property type="component" value="Unassembled WGS sequence"/>
</dbReference>
<organism evidence="1 2">
    <name type="scientific">Falsigemmobacter faecalis</name>
    <dbReference type="NCBI Taxonomy" id="2488730"/>
    <lineage>
        <taxon>Bacteria</taxon>
        <taxon>Pseudomonadati</taxon>
        <taxon>Pseudomonadota</taxon>
        <taxon>Alphaproteobacteria</taxon>
        <taxon>Rhodobacterales</taxon>
        <taxon>Paracoccaceae</taxon>
        <taxon>Falsigemmobacter</taxon>
    </lineage>
</organism>
<evidence type="ECO:0000313" key="2">
    <source>
        <dbReference type="Proteomes" id="UP000282125"/>
    </source>
</evidence>
<comment type="caution">
    <text evidence="1">The sequence shown here is derived from an EMBL/GenBank/DDBJ whole genome shotgun (WGS) entry which is preliminary data.</text>
</comment>
<reference evidence="1 2" key="1">
    <citation type="submission" date="2018-11" db="EMBL/GenBank/DDBJ databases">
        <title>Gemmobacter sp. nov., YIM 102744-1 draft genome.</title>
        <authorList>
            <person name="Li G."/>
            <person name="Jiang Y."/>
        </authorList>
    </citation>
    <scope>NUCLEOTIDE SEQUENCE [LARGE SCALE GENOMIC DNA]</scope>
    <source>
        <strain evidence="1 2">YIM 102744-1</strain>
    </source>
</reference>
<accession>A0A3P3DQ92</accession>
<sequence>MQIAFHLGAHATDDGALLKVLHQNRATLGEQAIAVPGPEAYPDLLRMAARGFAGQPAPSGQERAALLSHLAPAPEAGPAPERLVLSFESFLGFAQDAAGVEGFYPAAEARARVLGDLFAGHDLQLFFCLRNPVTLLPALDLRRRARGLSGLTLSPDDLPAWSGLAAALRRALPGARLAFWCDEDAPVVWHRILRAVAGFDEASDLQGALDYPAAMLEADPEAARDLRAWFEARRPASDLERAKALRSRLAQMSPPPVVSAGLAGWTPGDIARVTAAYDEDCARIARMPGVSFVLPPGP</sequence>
<keyword evidence="2" id="KW-1185">Reference proteome</keyword>
<dbReference type="RefSeq" id="WP_124964230.1">
    <property type="nucleotide sequence ID" value="NZ_RRAZ01000007.1"/>
</dbReference>
<name>A0A3P3DQ92_9RHOB</name>
<dbReference type="OrthoDB" id="7816979at2"/>
<gene>
    <name evidence="1" type="ORF">EG244_06645</name>
</gene>